<dbReference type="PANTHER" id="PTHR46300">
    <property type="entry name" value="P450, PUTATIVE (EUROFUNG)-RELATED-RELATED"/>
    <property type="match status" value="1"/>
</dbReference>
<keyword evidence="11" id="KW-1133">Transmembrane helix</keyword>
<keyword evidence="11" id="KW-0812">Transmembrane</keyword>
<evidence type="ECO:0000256" key="4">
    <source>
        <dbReference type="ARBA" id="ARBA00022617"/>
    </source>
</evidence>
<keyword evidence="11" id="KW-0472">Membrane</keyword>
<evidence type="ECO:0000256" key="6">
    <source>
        <dbReference type="ARBA" id="ARBA00023002"/>
    </source>
</evidence>
<evidence type="ECO:0000256" key="10">
    <source>
        <dbReference type="RuleBase" id="RU000461"/>
    </source>
</evidence>
<keyword evidence="13" id="KW-1185">Reference proteome</keyword>
<keyword evidence="6 10" id="KW-0560">Oxidoreductase</keyword>
<dbReference type="GO" id="GO:0004497">
    <property type="term" value="F:monooxygenase activity"/>
    <property type="evidence" value="ECO:0007669"/>
    <property type="project" value="UniProtKB-KW"/>
</dbReference>
<evidence type="ECO:0000256" key="11">
    <source>
        <dbReference type="SAM" id="Phobius"/>
    </source>
</evidence>
<evidence type="ECO:0000256" key="5">
    <source>
        <dbReference type="ARBA" id="ARBA00022723"/>
    </source>
</evidence>
<keyword evidence="5 9" id="KW-0479">Metal-binding</keyword>
<dbReference type="InterPro" id="IPR001128">
    <property type="entry name" value="Cyt_P450"/>
</dbReference>
<dbReference type="PROSITE" id="PS00086">
    <property type="entry name" value="CYTOCHROME_P450"/>
    <property type="match status" value="1"/>
</dbReference>
<dbReference type="Gene3D" id="1.10.630.10">
    <property type="entry name" value="Cytochrome P450"/>
    <property type="match status" value="1"/>
</dbReference>
<dbReference type="InterPro" id="IPR036396">
    <property type="entry name" value="Cyt_P450_sf"/>
</dbReference>
<feature type="binding site" description="axial binding residue" evidence="9">
    <location>
        <position position="455"/>
    </location>
    <ligand>
        <name>heme</name>
        <dbReference type="ChEBI" id="CHEBI:30413"/>
    </ligand>
    <ligandPart>
        <name>Fe</name>
        <dbReference type="ChEBI" id="CHEBI:18248"/>
    </ligandPart>
</feature>
<sequence>MATSNPFFEFITPTIAVAAAALYYTWLLTGSFNKYFNRLGSLPPGPRRKWITGNLHQMPRERIWTTVQEWSKIYGPLVYVRLLTKEIVFLNDQKSVAEILDVNATSTSGRPVHYMTGELGERKQSVFMTQGTDPKFRTYRTLLQDGLNPRAVESYRVIQTKEMEVLLKALLEAPEDFVAHIRRNSVAVIMKIAYGYQVTENNDPFVHIIEDAFQIVRNLSVQGKYWVEFLPILRFLPEWLPGASFKRTAKVASRLLHRTEEAPYEWAKENIRGGNHIESFTSKYLTNEHGELADTETQDAIKWTSAGLYTGGGDTTVSVMTTFFFLMALYPEVQMKAQKEIDNFVTDRLLTSDDFDALPYNGAIVKEVLRWGPVVPLGLFHSASEDVLYEGHLIPKGATLIPNIWQEYRFTSIWAITHDEAIYPKADVFDPSRHLGDNPQPDPARFVFGYGRRICPGAHLAQNSLFLNMVNVLALFKISKPLDETGREYTPPAEWVSGVTMHLKPFNCQVRLRSGEKLSLLPQWENTG</sequence>
<dbReference type="InterPro" id="IPR017972">
    <property type="entry name" value="Cyt_P450_CS"/>
</dbReference>
<dbReference type="PANTHER" id="PTHR46300:SF7">
    <property type="entry name" value="P450, PUTATIVE (EUROFUNG)-RELATED"/>
    <property type="match status" value="1"/>
</dbReference>
<keyword evidence="7 9" id="KW-0408">Iron</keyword>
<keyword evidence="4 9" id="KW-0349">Heme</keyword>
<proteinExistence type="inferred from homology"/>
<evidence type="ECO:0000256" key="8">
    <source>
        <dbReference type="ARBA" id="ARBA00023033"/>
    </source>
</evidence>
<name>A0A9P6EFU7_9AGAR</name>
<protein>
    <submittedName>
        <fullName evidence="12">Cytochrome P450</fullName>
    </submittedName>
</protein>
<evidence type="ECO:0000313" key="13">
    <source>
        <dbReference type="Proteomes" id="UP000807306"/>
    </source>
</evidence>
<evidence type="ECO:0000256" key="3">
    <source>
        <dbReference type="ARBA" id="ARBA00010617"/>
    </source>
</evidence>
<comment type="pathway">
    <text evidence="2">Secondary metabolite biosynthesis.</text>
</comment>
<accession>A0A9P6EFU7</accession>
<dbReference type="GO" id="GO:0020037">
    <property type="term" value="F:heme binding"/>
    <property type="evidence" value="ECO:0007669"/>
    <property type="project" value="InterPro"/>
</dbReference>
<dbReference type="EMBL" id="MU157856">
    <property type="protein sequence ID" value="KAF9527979.1"/>
    <property type="molecule type" value="Genomic_DNA"/>
</dbReference>
<dbReference type="GO" id="GO:0016705">
    <property type="term" value="F:oxidoreductase activity, acting on paired donors, with incorporation or reduction of molecular oxygen"/>
    <property type="evidence" value="ECO:0007669"/>
    <property type="project" value="InterPro"/>
</dbReference>
<dbReference type="InterPro" id="IPR002401">
    <property type="entry name" value="Cyt_P450_E_grp-I"/>
</dbReference>
<comment type="cofactor">
    <cofactor evidence="1 9">
        <name>heme</name>
        <dbReference type="ChEBI" id="CHEBI:30413"/>
    </cofactor>
</comment>
<feature type="transmembrane region" description="Helical" evidence="11">
    <location>
        <begin position="7"/>
        <end position="26"/>
    </location>
</feature>
<dbReference type="PRINTS" id="PR00463">
    <property type="entry name" value="EP450I"/>
</dbReference>
<dbReference type="CDD" id="cd11065">
    <property type="entry name" value="CYP64-like"/>
    <property type="match status" value="1"/>
</dbReference>
<dbReference type="Pfam" id="PF00067">
    <property type="entry name" value="p450"/>
    <property type="match status" value="1"/>
</dbReference>
<dbReference type="SUPFAM" id="SSF48264">
    <property type="entry name" value="Cytochrome P450"/>
    <property type="match status" value="1"/>
</dbReference>
<evidence type="ECO:0000256" key="7">
    <source>
        <dbReference type="ARBA" id="ARBA00023004"/>
    </source>
</evidence>
<comment type="similarity">
    <text evidence="3 10">Belongs to the cytochrome P450 family.</text>
</comment>
<evidence type="ECO:0000256" key="9">
    <source>
        <dbReference type="PIRSR" id="PIRSR602401-1"/>
    </source>
</evidence>
<dbReference type="AlphaFoldDB" id="A0A9P6EFU7"/>
<reference evidence="12" key="1">
    <citation type="submission" date="2020-11" db="EMBL/GenBank/DDBJ databases">
        <authorList>
            <consortium name="DOE Joint Genome Institute"/>
            <person name="Ahrendt S."/>
            <person name="Riley R."/>
            <person name="Andreopoulos W."/>
            <person name="Labutti K."/>
            <person name="Pangilinan J."/>
            <person name="Ruiz-Duenas F.J."/>
            <person name="Barrasa J.M."/>
            <person name="Sanchez-Garcia M."/>
            <person name="Camarero S."/>
            <person name="Miyauchi S."/>
            <person name="Serrano A."/>
            <person name="Linde D."/>
            <person name="Babiker R."/>
            <person name="Drula E."/>
            <person name="Ayuso-Fernandez I."/>
            <person name="Pacheco R."/>
            <person name="Padilla G."/>
            <person name="Ferreira P."/>
            <person name="Barriuso J."/>
            <person name="Kellner H."/>
            <person name="Castanera R."/>
            <person name="Alfaro M."/>
            <person name="Ramirez L."/>
            <person name="Pisabarro A.G."/>
            <person name="Kuo A."/>
            <person name="Tritt A."/>
            <person name="Lipzen A."/>
            <person name="He G."/>
            <person name="Yan M."/>
            <person name="Ng V."/>
            <person name="Cullen D."/>
            <person name="Martin F."/>
            <person name="Rosso M.-N."/>
            <person name="Henrissat B."/>
            <person name="Hibbett D."/>
            <person name="Martinez A.T."/>
            <person name="Grigoriev I.V."/>
        </authorList>
    </citation>
    <scope>NUCLEOTIDE SEQUENCE</scope>
    <source>
        <strain evidence="12">CBS 506.95</strain>
    </source>
</reference>
<organism evidence="12 13">
    <name type="scientific">Crepidotus variabilis</name>
    <dbReference type="NCBI Taxonomy" id="179855"/>
    <lineage>
        <taxon>Eukaryota</taxon>
        <taxon>Fungi</taxon>
        <taxon>Dikarya</taxon>
        <taxon>Basidiomycota</taxon>
        <taxon>Agaricomycotina</taxon>
        <taxon>Agaricomycetes</taxon>
        <taxon>Agaricomycetidae</taxon>
        <taxon>Agaricales</taxon>
        <taxon>Agaricineae</taxon>
        <taxon>Crepidotaceae</taxon>
        <taxon>Crepidotus</taxon>
    </lineage>
</organism>
<gene>
    <name evidence="12" type="ORF">CPB83DRAFT_767434</name>
</gene>
<keyword evidence="8 10" id="KW-0503">Monooxygenase</keyword>
<evidence type="ECO:0000313" key="12">
    <source>
        <dbReference type="EMBL" id="KAF9527979.1"/>
    </source>
</evidence>
<dbReference type="OrthoDB" id="2789670at2759"/>
<dbReference type="InterPro" id="IPR050364">
    <property type="entry name" value="Cytochrome_P450_fung"/>
</dbReference>
<evidence type="ECO:0000256" key="1">
    <source>
        <dbReference type="ARBA" id="ARBA00001971"/>
    </source>
</evidence>
<evidence type="ECO:0000256" key="2">
    <source>
        <dbReference type="ARBA" id="ARBA00005179"/>
    </source>
</evidence>
<dbReference type="GO" id="GO:0005506">
    <property type="term" value="F:iron ion binding"/>
    <property type="evidence" value="ECO:0007669"/>
    <property type="project" value="InterPro"/>
</dbReference>
<dbReference type="Proteomes" id="UP000807306">
    <property type="component" value="Unassembled WGS sequence"/>
</dbReference>
<dbReference type="PRINTS" id="PR00385">
    <property type="entry name" value="P450"/>
</dbReference>
<comment type="caution">
    <text evidence="12">The sequence shown here is derived from an EMBL/GenBank/DDBJ whole genome shotgun (WGS) entry which is preliminary data.</text>
</comment>